<dbReference type="EMBL" id="CAXDID020000028">
    <property type="protein sequence ID" value="CAL5992447.1"/>
    <property type="molecule type" value="Genomic_DNA"/>
</dbReference>
<accession>A0ABP1HEA4</accession>
<comment type="caution">
    <text evidence="2">The sequence shown here is derived from an EMBL/GenBank/DDBJ whole genome shotgun (WGS) entry which is preliminary data.</text>
</comment>
<evidence type="ECO:0000259" key="1">
    <source>
        <dbReference type="Pfam" id="PF00149"/>
    </source>
</evidence>
<dbReference type="SUPFAM" id="SSF56300">
    <property type="entry name" value="Metallo-dependent phosphatases"/>
    <property type="match status" value="1"/>
</dbReference>
<protein>
    <submittedName>
        <fullName evidence="2">Calcineurin-like_phosphoesterase</fullName>
    </submittedName>
</protein>
<evidence type="ECO:0000313" key="3">
    <source>
        <dbReference type="Proteomes" id="UP001642409"/>
    </source>
</evidence>
<sequence>MQITHISDIHGLQRKILSLPGGDILFVTGDVTSSTRPELEVVLEFFDFLQKQSYDFIVLIAGNHDKLFQEKRAEIRELLKRYPKISYLEDEMLYITVKNQPLRIFGTPHSALSWSSAFVLTKEPDIALRFQKSVNADIVLSHGPPLGILDLTQRNEHIGCGQLLNFIIKEKPKLHLFGHVHEAFGSESRWGTHFINGAVLNERIQIRDKLHHFTWNYAENKITFQ</sequence>
<dbReference type="PANTHER" id="PTHR12905">
    <property type="entry name" value="METALLOPHOSPHOESTERASE"/>
    <property type="match status" value="1"/>
</dbReference>
<name>A0ABP1HEA4_9EUKA</name>
<gene>
    <name evidence="2" type="ORF">HINF_LOCUS12590</name>
</gene>
<proteinExistence type="predicted"/>
<keyword evidence="3" id="KW-1185">Reference proteome</keyword>
<dbReference type="PANTHER" id="PTHR12905:SF0">
    <property type="entry name" value="CALCINEURIN-LIKE PHOSPHOESTERASE DOMAIN-CONTAINING PROTEIN"/>
    <property type="match status" value="1"/>
</dbReference>
<dbReference type="InterPro" id="IPR004843">
    <property type="entry name" value="Calcineurin-like_PHP"/>
</dbReference>
<evidence type="ECO:0000313" key="2">
    <source>
        <dbReference type="EMBL" id="CAL5992447.1"/>
    </source>
</evidence>
<dbReference type="CDD" id="cd07379">
    <property type="entry name" value="MPP_239FB"/>
    <property type="match status" value="1"/>
</dbReference>
<dbReference type="InterPro" id="IPR029052">
    <property type="entry name" value="Metallo-depent_PP-like"/>
</dbReference>
<dbReference type="Gene3D" id="3.60.21.10">
    <property type="match status" value="1"/>
</dbReference>
<dbReference type="Proteomes" id="UP001642409">
    <property type="component" value="Unassembled WGS sequence"/>
</dbReference>
<dbReference type="InterPro" id="IPR051693">
    <property type="entry name" value="UPF0046_metallophosphoest"/>
</dbReference>
<dbReference type="Pfam" id="PF00149">
    <property type="entry name" value="Metallophos"/>
    <property type="match status" value="1"/>
</dbReference>
<organism evidence="2 3">
    <name type="scientific">Hexamita inflata</name>
    <dbReference type="NCBI Taxonomy" id="28002"/>
    <lineage>
        <taxon>Eukaryota</taxon>
        <taxon>Metamonada</taxon>
        <taxon>Diplomonadida</taxon>
        <taxon>Hexamitidae</taxon>
        <taxon>Hexamitinae</taxon>
        <taxon>Hexamita</taxon>
    </lineage>
</organism>
<reference evidence="2 3" key="1">
    <citation type="submission" date="2024-07" db="EMBL/GenBank/DDBJ databases">
        <authorList>
            <person name="Akdeniz Z."/>
        </authorList>
    </citation>
    <scope>NUCLEOTIDE SEQUENCE [LARGE SCALE GENOMIC DNA]</scope>
</reference>
<feature type="domain" description="Calcineurin-like phosphoesterase" evidence="1">
    <location>
        <begin position="1"/>
        <end position="182"/>
    </location>
</feature>